<feature type="region of interest" description="Disordered" evidence="1">
    <location>
        <begin position="1"/>
        <end position="32"/>
    </location>
</feature>
<evidence type="ECO:0000256" key="1">
    <source>
        <dbReference type="SAM" id="MobiDB-lite"/>
    </source>
</evidence>
<dbReference type="Proteomes" id="UP000237000">
    <property type="component" value="Unassembled WGS sequence"/>
</dbReference>
<keyword evidence="3" id="KW-1185">Reference proteome</keyword>
<accession>A0A2P5DGK3</accession>
<comment type="caution">
    <text evidence="2">The sequence shown here is derived from an EMBL/GenBank/DDBJ whole genome shotgun (WGS) entry which is preliminary data.</text>
</comment>
<dbReference type="InterPro" id="IPR008480">
    <property type="entry name" value="DUF761_pln"/>
</dbReference>
<evidence type="ECO:0000313" key="2">
    <source>
        <dbReference type="EMBL" id="PON72428.1"/>
    </source>
</evidence>
<feature type="region of interest" description="Disordered" evidence="1">
    <location>
        <begin position="154"/>
        <end position="175"/>
    </location>
</feature>
<dbReference type="PANTHER" id="PTHR36378:SF1">
    <property type="entry name" value="COTTON FIBER PROTEIN"/>
    <property type="match status" value="1"/>
</dbReference>
<feature type="region of interest" description="Disordered" evidence="1">
    <location>
        <begin position="104"/>
        <end position="126"/>
    </location>
</feature>
<dbReference type="STRING" id="63057.A0A2P5DGK3"/>
<dbReference type="AlphaFoldDB" id="A0A2P5DGK3"/>
<dbReference type="Pfam" id="PF05553">
    <property type="entry name" value="DUF761"/>
    <property type="match status" value="1"/>
</dbReference>
<protein>
    <submittedName>
        <fullName evidence="2">Cotton fiber protein</fullName>
    </submittedName>
</protein>
<dbReference type="PANTHER" id="PTHR36378">
    <property type="entry name" value="COTTON FIBER PROTEIN"/>
    <property type="match status" value="1"/>
</dbReference>
<organism evidence="2 3">
    <name type="scientific">Trema orientale</name>
    <name type="common">Charcoal tree</name>
    <name type="synonym">Celtis orientalis</name>
    <dbReference type="NCBI Taxonomy" id="63057"/>
    <lineage>
        <taxon>Eukaryota</taxon>
        <taxon>Viridiplantae</taxon>
        <taxon>Streptophyta</taxon>
        <taxon>Embryophyta</taxon>
        <taxon>Tracheophyta</taxon>
        <taxon>Spermatophyta</taxon>
        <taxon>Magnoliopsida</taxon>
        <taxon>eudicotyledons</taxon>
        <taxon>Gunneridae</taxon>
        <taxon>Pentapetalae</taxon>
        <taxon>rosids</taxon>
        <taxon>fabids</taxon>
        <taxon>Rosales</taxon>
        <taxon>Cannabaceae</taxon>
        <taxon>Trema</taxon>
    </lineage>
</organism>
<reference evidence="3" key="1">
    <citation type="submission" date="2016-06" db="EMBL/GenBank/DDBJ databases">
        <title>Parallel loss of symbiosis genes in relatives of nitrogen-fixing non-legume Parasponia.</title>
        <authorList>
            <person name="Van Velzen R."/>
            <person name="Holmer R."/>
            <person name="Bu F."/>
            <person name="Rutten L."/>
            <person name="Van Zeijl A."/>
            <person name="Liu W."/>
            <person name="Santuari L."/>
            <person name="Cao Q."/>
            <person name="Sharma T."/>
            <person name="Shen D."/>
            <person name="Roswanjaya Y."/>
            <person name="Wardhani T."/>
            <person name="Kalhor M.S."/>
            <person name="Jansen J."/>
            <person name="Van den Hoogen J."/>
            <person name="Gungor B."/>
            <person name="Hartog M."/>
            <person name="Hontelez J."/>
            <person name="Verver J."/>
            <person name="Yang W.-C."/>
            <person name="Schijlen E."/>
            <person name="Repin R."/>
            <person name="Schilthuizen M."/>
            <person name="Schranz E."/>
            <person name="Heidstra R."/>
            <person name="Miyata K."/>
            <person name="Fedorova E."/>
            <person name="Kohlen W."/>
            <person name="Bisseling T."/>
            <person name="Smit S."/>
            <person name="Geurts R."/>
        </authorList>
    </citation>
    <scope>NUCLEOTIDE SEQUENCE [LARGE SCALE GENOMIC DNA]</scope>
    <source>
        <strain evidence="3">cv. RG33-2</strain>
    </source>
</reference>
<evidence type="ECO:0000313" key="3">
    <source>
        <dbReference type="Proteomes" id="UP000237000"/>
    </source>
</evidence>
<proteinExistence type="predicted"/>
<sequence length="215" mass="24096">MEQKPPENNDALSIRTATSGSPPAPPAKKRRGAAHLIKVALYMIRRRSGKSKSVDMASGGMWNRLVGSMRPLHHLHSHSSPSLLALKNEPHDHDHDVIIRSVQEAPMSPGASSITTSSSSDQDRMSRYASAANLQELDTESRYASAVNLRDLDHETDESESEDHHQTSSYDENGGDEMIDAKAEEFIAQFYEQIRLQRLNSMDRHYNEMIQRSIC</sequence>
<dbReference type="InParanoid" id="A0A2P5DGK3"/>
<dbReference type="OrthoDB" id="1926607at2759"/>
<dbReference type="EMBL" id="JXTC01000272">
    <property type="protein sequence ID" value="PON72428.1"/>
    <property type="molecule type" value="Genomic_DNA"/>
</dbReference>
<name>A0A2P5DGK3_TREOI</name>
<gene>
    <name evidence="2" type="ORF">TorRG33x02_252260</name>
</gene>